<keyword evidence="9" id="KW-1185">Reference proteome</keyword>
<evidence type="ECO:0000256" key="1">
    <source>
        <dbReference type="ARBA" id="ARBA00004127"/>
    </source>
</evidence>
<dbReference type="GO" id="GO:0005886">
    <property type="term" value="C:plasma membrane"/>
    <property type="evidence" value="ECO:0007669"/>
    <property type="project" value="TreeGrafter"/>
</dbReference>
<evidence type="ECO:0000256" key="5">
    <source>
        <dbReference type="SAM" id="MobiDB-lite"/>
    </source>
</evidence>
<organism evidence="8 9">
    <name type="scientific">Dothidotthia symphoricarpi CBS 119687</name>
    <dbReference type="NCBI Taxonomy" id="1392245"/>
    <lineage>
        <taxon>Eukaryota</taxon>
        <taxon>Fungi</taxon>
        <taxon>Dikarya</taxon>
        <taxon>Ascomycota</taxon>
        <taxon>Pezizomycotina</taxon>
        <taxon>Dothideomycetes</taxon>
        <taxon>Pleosporomycetidae</taxon>
        <taxon>Pleosporales</taxon>
        <taxon>Dothidotthiaceae</taxon>
        <taxon>Dothidotthia</taxon>
    </lineage>
</organism>
<feature type="transmembrane region" description="Helical" evidence="6">
    <location>
        <begin position="198"/>
        <end position="219"/>
    </location>
</feature>
<feature type="transmembrane region" description="Helical" evidence="6">
    <location>
        <begin position="167"/>
        <end position="186"/>
    </location>
</feature>
<dbReference type="GO" id="GO:0012505">
    <property type="term" value="C:endomembrane system"/>
    <property type="evidence" value="ECO:0007669"/>
    <property type="project" value="UniProtKB-SubCell"/>
</dbReference>
<dbReference type="InterPro" id="IPR019402">
    <property type="entry name" value="CWH43_N"/>
</dbReference>
<feature type="transmembrane region" description="Helical" evidence="6">
    <location>
        <begin position="125"/>
        <end position="146"/>
    </location>
</feature>
<evidence type="ECO:0000256" key="3">
    <source>
        <dbReference type="ARBA" id="ARBA00022989"/>
    </source>
</evidence>
<keyword evidence="3 6" id="KW-1133">Transmembrane helix</keyword>
<protein>
    <recommendedName>
        <fullName evidence="7">CWH43-like N-terminal domain-containing protein</fullName>
    </recommendedName>
</protein>
<reference evidence="8" key="1">
    <citation type="journal article" date="2020" name="Stud. Mycol.">
        <title>101 Dothideomycetes genomes: a test case for predicting lifestyles and emergence of pathogens.</title>
        <authorList>
            <person name="Haridas S."/>
            <person name="Albert R."/>
            <person name="Binder M."/>
            <person name="Bloem J."/>
            <person name="Labutti K."/>
            <person name="Salamov A."/>
            <person name="Andreopoulos B."/>
            <person name="Baker S."/>
            <person name="Barry K."/>
            <person name="Bills G."/>
            <person name="Bluhm B."/>
            <person name="Cannon C."/>
            <person name="Castanera R."/>
            <person name="Culley D."/>
            <person name="Daum C."/>
            <person name="Ezra D."/>
            <person name="Gonzalez J."/>
            <person name="Henrissat B."/>
            <person name="Kuo A."/>
            <person name="Liang C."/>
            <person name="Lipzen A."/>
            <person name="Lutzoni F."/>
            <person name="Magnuson J."/>
            <person name="Mondo S."/>
            <person name="Nolan M."/>
            <person name="Ohm R."/>
            <person name="Pangilinan J."/>
            <person name="Park H.-J."/>
            <person name="Ramirez L."/>
            <person name="Alfaro M."/>
            <person name="Sun H."/>
            <person name="Tritt A."/>
            <person name="Yoshinaga Y."/>
            <person name="Zwiers L.-H."/>
            <person name="Turgeon B."/>
            <person name="Goodwin S."/>
            <person name="Spatafora J."/>
            <person name="Crous P."/>
            <person name="Grigoriev I."/>
        </authorList>
    </citation>
    <scope>NUCLEOTIDE SEQUENCE</scope>
    <source>
        <strain evidence="8">CBS 119687</strain>
    </source>
</reference>
<evidence type="ECO:0000313" key="8">
    <source>
        <dbReference type="EMBL" id="KAF2134222.1"/>
    </source>
</evidence>
<evidence type="ECO:0000259" key="7">
    <source>
        <dbReference type="Pfam" id="PF10277"/>
    </source>
</evidence>
<dbReference type="PANTHER" id="PTHR21324:SF2">
    <property type="entry name" value="EG:22E5.9 PROTEIN"/>
    <property type="match status" value="1"/>
</dbReference>
<dbReference type="Proteomes" id="UP000799771">
    <property type="component" value="Unassembled WGS sequence"/>
</dbReference>
<dbReference type="EMBL" id="ML977498">
    <property type="protein sequence ID" value="KAF2134222.1"/>
    <property type="molecule type" value="Genomic_DNA"/>
</dbReference>
<feature type="domain" description="CWH43-like N-terminal" evidence="7">
    <location>
        <begin position="6"/>
        <end position="220"/>
    </location>
</feature>
<feature type="transmembrane region" description="Helical" evidence="6">
    <location>
        <begin position="59"/>
        <end position="77"/>
    </location>
</feature>
<dbReference type="RefSeq" id="XP_033528609.1">
    <property type="nucleotide sequence ID" value="XM_033661885.1"/>
</dbReference>
<comment type="subcellular location">
    <subcellularLocation>
        <location evidence="1">Endomembrane system</location>
        <topology evidence="1">Multi-pass membrane protein</topology>
    </subcellularLocation>
</comment>
<dbReference type="AlphaFoldDB" id="A0A6A6AQE5"/>
<dbReference type="GeneID" id="54402317"/>
<gene>
    <name evidence="8" type="ORF">P153DRAFT_107512</name>
</gene>
<sequence length="334" mass="37200">MLGISYWVVPIISGVVWGAMLITMLVYWATTGKPHYVTMSEGQNIPYISDIGADTLKPMFIAMSAVTVVAFDLAFLFERYLRHTGKLAANTSHWQKIYSLCATLAAIAGAAGLILLTIFDCKNHNRLHNIFLCVFIGGYIISAIFICWEYQRLGIHYREHSVLRYSFWIKLFFIIAEIALVVAFGSMSKLNHWNTAAVLEWLISFVYVAFVLSFFIDFLPVIRTKNTQSYQTEMQAAEEGGSTQNLGYNAADSQQYYRGQPTNAIPLANGHGNHHANSHSNGHTDIYVPHVGDVNPQNGHVHGNGHHAHNNGYTNGNAGYPKPTDQAPLASRNF</sequence>
<keyword evidence="2 6" id="KW-0812">Transmembrane</keyword>
<dbReference type="OrthoDB" id="10032492at2759"/>
<dbReference type="Pfam" id="PF10277">
    <property type="entry name" value="Frag1"/>
    <property type="match status" value="1"/>
</dbReference>
<feature type="compositionally biased region" description="Low complexity" evidence="5">
    <location>
        <begin position="310"/>
        <end position="320"/>
    </location>
</feature>
<evidence type="ECO:0000256" key="4">
    <source>
        <dbReference type="ARBA" id="ARBA00023136"/>
    </source>
</evidence>
<accession>A0A6A6AQE5</accession>
<evidence type="ECO:0000256" key="2">
    <source>
        <dbReference type="ARBA" id="ARBA00022692"/>
    </source>
</evidence>
<dbReference type="PANTHER" id="PTHR21324">
    <property type="entry name" value="FASTING-INDUCIBLE INTEGRAL MEMBRANE PROTEIN TM6P1-RELATED"/>
    <property type="match status" value="1"/>
</dbReference>
<dbReference type="InterPro" id="IPR050911">
    <property type="entry name" value="DRAM/TMEM150_Autophagy_Mod"/>
</dbReference>
<feature type="transmembrane region" description="Helical" evidence="6">
    <location>
        <begin position="7"/>
        <end position="29"/>
    </location>
</feature>
<evidence type="ECO:0000256" key="6">
    <source>
        <dbReference type="SAM" id="Phobius"/>
    </source>
</evidence>
<proteinExistence type="predicted"/>
<feature type="region of interest" description="Disordered" evidence="5">
    <location>
        <begin position="298"/>
        <end position="334"/>
    </location>
</feature>
<evidence type="ECO:0000313" key="9">
    <source>
        <dbReference type="Proteomes" id="UP000799771"/>
    </source>
</evidence>
<name>A0A6A6AQE5_9PLEO</name>
<feature type="transmembrane region" description="Helical" evidence="6">
    <location>
        <begin position="97"/>
        <end position="119"/>
    </location>
</feature>
<keyword evidence="4 6" id="KW-0472">Membrane</keyword>